<dbReference type="EMBL" id="SJPH01000003">
    <property type="protein sequence ID" value="TWT46733.1"/>
    <property type="molecule type" value="Genomic_DNA"/>
</dbReference>
<dbReference type="Gene3D" id="1.10.101.10">
    <property type="entry name" value="PGBD-like superfamily/PGBD"/>
    <property type="match status" value="1"/>
</dbReference>
<evidence type="ECO:0000256" key="1">
    <source>
        <dbReference type="SAM" id="SignalP"/>
    </source>
</evidence>
<organism evidence="3 4">
    <name type="scientific">Botrimarina hoheduenensis</name>
    <dbReference type="NCBI Taxonomy" id="2528000"/>
    <lineage>
        <taxon>Bacteria</taxon>
        <taxon>Pseudomonadati</taxon>
        <taxon>Planctomycetota</taxon>
        <taxon>Planctomycetia</taxon>
        <taxon>Pirellulales</taxon>
        <taxon>Lacipirellulaceae</taxon>
        <taxon>Botrimarina</taxon>
    </lineage>
</organism>
<accession>A0A5C5W8Y9</accession>
<dbReference type="Proteomes" id="UP000318995">
    <property type="component" value="Unassembled WGS sequence"/>
</dbReference>
<name>A0A5C5W8Y9_9BACT</name>
<gene>
    <name evidence="3" type="ORF">Pla111_18340</name>
</gene>
<dbReference type="Pfam" id="PF01471">
    <property type="entry name" value="PG_binding_1"/>
    <property type="match status" value="1"/>
</dbReference>
<dbReference type="InterPro" id="IPR036366">
    <property type="entry name" value="PGBDSf"/>
</dbReference>
<keyword evidence="1" id="KW-0732">Signal</keyword>
<reference evidence="3 4" key="1">
    <citation type="submission" date="2019-02" db="EMBL/GenBank/DDBJ databases">
        <title>Deep-cultivation of Planctomycetes and their phenomic and genomic characterization uncovers novel biology.</title>
        <authorList>
            <person name="Wiegand S."/>
            <person name="Jogler M."/>
            <person name="Boedeker C."/>
            <person name="Pinto D."/>
            <person name="Vollmers J."/>
            <person name="Rivas-Marin E."/>
            <person name="Kohn T."/>
            <person name="Peeters S.H."/>
            <person name="Heuer A."/>
            <person name="Rast P."/>
            <person name="Oberbeckmann S."/>
            <person name="Bunk B."/>
            <person name="Jeske O."/>
            <person name="Meyerdierks A."/>
            <person name="Storesund J.E."/>
            <person name="Kallscheuer N."/>
            <person name="Luecker S."/>
            <person name="Lage O.M."/>
            <person name="Pohl T."/>
            <person name="Merkel B.J."/>
            <person name="Hornburger P."/>
            <person name="Mueller R.-W."/>
            <person name="Bruemmer F."/>
            <person name="Labrenz M."/>
            <person name="Spormann A.M."/>
            <person name="Op Den Camp H."/>
            <person name="Overmann J."/>
            <person name="Amann R."/>
            <person name="Jetten M.S.M."/>
            <person name="Mascher T."/>
            <person name="Medema M.H."/>
            <person name="Devos D.P."/>
            <person name="Kaster A.-K."/>
            <person name="Ovreas L."/>
            <person name="Rohde M."/>
            <person name="Galperin M.Y."/>
            <person name="Jogler C."/>
        </authorList>
    </citation>
    <scope>NUCLEOTIDE SEQUENCE [LARGE SCALE GENOMIC DNA]</scope>
    <source>
        <strain evidence="3 4">Pla111</strain>
    </source>
</reference>
<sequence precursor="true">MRNFSLSAAARCLFFGVVAPLAASLAGAADFEFYGRSGDAIELNFGALPGTPTGASYSTLTLGGSFTGHTTLTSTDLQQGAFASDGRLWVFADPARNTAPLGDTDPASRGFQGRLEGSLNVNGVPMTFAVNVVPGHTGAGTGSVQQAGESDSSAPNRLNVAQQQHRLRYLGFRQNAFQLLPTVDGLFGTNTDAAVRTFQAAFISGTSVNATQNSVDGIVGPNTAGWLNAANAPTWDELVDPDPQSYPPAFSVSSMIGDFDILPSFDPGGGGRTGLTPQIERFGTSWSIELFTQGSALAKSRTGITQLMNGMSTLDGYDSSAFHSTHRAGMDIDIHVDYPSQVLGNGVVNAAEQGVIDTAVAYLDAGLAGEADTGRVARFITSNSDIRNGILAARPGTSVFLDTSNGHLNHLHIDAAPPARVTGLANLAGDFNLDDRVDLADYTAWRDGLDRVYTASDYSSWVFNFGTTRLGAAVAVPEPCAAALLLSGFMLRRRSS</sequence>
<evidence type="ECO:0000313" key="3">
    <source>
        <dbReference type="EMBL" id="TWT46733.1"/>
    </source>
</evidence>
<dbReference type="OrthoDB" id="9787225at2"/>
<feature type="domain" description="Peptidoglycan binding-like" evidence="2">
    <location>
        <begin position="159"/>
        <end position="202"/>
    </location>
</feature>
<dbReference type="SUPFAM" id="SSF55166">
    <property type="entry name" value="Hedgehog/DD-peptidase"/>
    <property type="match status" value="1"/>
</dbReference>
<dbReference type="InterPro" id="IPR002477">
    <property type="entry name" value="Peptidoglycan-bd-like"/>
</dbReference>
<comment type="caution">
    <text evidence="3">The sequence shown here is derived from an EMBL/GenBank/DDBJ whole genome shotgun (WGS) entry which is preliminary data.</text>
</comment>
<feature type="signal peptide" evidence="1">
    <location>
        <begin position="1"/>
        <end position="28"/>
    </location>
</feature>
<dbReference type="AlphaFoldDB" id="A0A5C5W8Y9"/>
<dbReference type="SUPFAM" id="SSF47090">
    <property type="entry name" value="PGBD-like"/>
    <property type="match status" value="1"/>
</dbReference>
<dbReference type="InterPro" id="IPR036365">
    <property type="entry name" value="PGBD-like_sf"/>
</dbReference>
<dbReference type="RefSeq" id="WP_146573474.1">
    <property type="nucleotide sequence ID" value="NZ_SJPH01000003.1"/>
</dbReference>
<dbReference type="Gene3D" id="3.30.1380.10">
    <property type="match status" value="1"/>
</dbReference>
<proteinExistence type="predicted"/>
<keyword evidence="4" id="KW-1185">Reference proteome</keyword>
<evidence type="ECO:0000313" key="4">
    <source>
        <dbReference type="Proteomes" id="UP000318995"/>
    </source>
</evidence>
<feature type="chain" id="PRO_5022956069" evidence="1">
    <location>
        <begin position="29"/>
        <end position="496"/>
    </location>
</feature>
<dbReference type="InterPro" id="IPR009045">
    <property type="entry name" value="Zn_M74/Hedgehog-like"/>
</dbReference>
<evidence type="ECO:0000259" key="2">
    <source>
        <dbReference type="Pfam" id="PF01471"/>
    </source>
</evidence>
<protein>
    <submittedName>
        <fullName evidence="3">Putative peptidoglycan binding domain protein</fullName>
    </submittedName>
</protein>